<gene>
    <name evidence="1" type="ORF">DLM75_07495</name>
</gene>
<reference evidence="2" key="1">
    <citation type="submission" date="2018-05" db="EMBL/GenBank/DDBJ databases">
        <title>Leptospira yasudae sp. nov. and Leptospira stimsonii sp. nov., two pathogenic species of the genus Leptospira isolated from environmental sources.</title>
        <authorList>
            <person name="Casanovas-Massana A."/>
            <person name="Hamond C."/>
            <person name="Santos L.A."/>
            <person name="Hacker K.P."/>
            <person name="Balassiano I."/>
            <person name="Medeiros M.A."/>
            <person name="Reis M.G."/>
            <person name="Ko A.I."/>
            <person name="Wunder E.A."/>
        </authorList>
    </citation>
    <scope>NUCLEOTIDE SEQUENCE [LARGE SCALE GENOMIC DNA]</scope>
    <source>
        <strain evidence="2">Yale</strain>
    </source>
</reference>
<protein>
    <submittedName>
        <fullName evidence="1">Uncharacterized protein</fullName>
    </submittedName>
</protein>
<accession>A0A396ZHN0</accession>
<comment type="caution">
    <text evidence="1">The sequence shown here is derived from an EMBL/GenBank/DDBJ whole genome shotgun (WGS) entry which is preliminary data.</text>
</comment>
<dbReference type="Proteomes" id="UP000265798">
    <property type="component" value="Unassembled WGS sequence"/>
</dbReference>
<evidence type="ECO:0000313" key="1">
    <source>
        <dbReference type="EMBL" id="RHX92988.1"/>
    </source>
</evidence>
<proteinExistence type="predicted"/>
<dbReference type="RefSeq" id="WP_118967785.1">
    <property type="nucleotide sequence ID" value="NZ_QHCT01000001.1"/>
</dbReference>
<evidence type="ECO:0000313" key="2">
    <source>
        <dbReference type="Proteomes" id="UP000265798"/>
    </source>
</evidence>
<dbReference type="AlphaFoldDB" id="A0A396ZHN0"/>
<sequence>METKYTVPVSGVANSKDVKAKSSRKILLLALLFLNLSLVSQINALPFLKKNERTGNVPHTNSETNFGTRTSSSEYIRKIKYSKIQKILRLKQHALAQILNTKKLPNERRGSDLKVSSELKYSASESPFC</sequence>
<dbReference type="EMBL" id="QHCT01000001">
    <property type="protein sequence ID" value="RHX92988.1"/>
    <property type="molecule type" value="Genomic_DNA"/>
</dbReference>
<name>A0A396ZHN0_9LEPT</name>
<organism evidence="1 2">
    <name type="scientific">Leptospira stimsonii</name>
    <dbReference type="NCBI Taxonomy" id="2202203"/>
    <lineage>
        <taxon>Bacteria</taxon>
        <taxon>Pseudomonadati</taxon>
        <taxon>Spirochaetota</taxon>
        <taxon>Spirochaetia</taxon>
        <taxon>Leptospirales</taxon>
        <taxon>Leptospiraceae</taxon>
        <taxon>Leptospira</taxon>
    </lineage>
</organism>